<feature type="compositionally biased region" description="Low complexity" evidence="1">
    <location>
        <begin position="119"/>
        <end position="130"/>
    </location>
</feature>
<keyword evidence="3" id="KW-1185">Reference proteome</keyword>
<evidence type="ECO:0000256" key="1">
    <source>
        <dbReference type="SAM" id="MobiDB-lite"/>
    </source>
</evidence>
<feature type="region of interest" description="Disordered" evidence="1">
    <location>
        <begin position="100"/>
        <end position="135"/>
    </location>
</feature>
<feature type="region of interest" description="Disordered" evidence="1">
    <location>
        <begin position="1"/>
        <end position="77"/>
    </location>
</feature>
<protein>
    <submittedName>
        <fullName evidence="2">Uncharacterized protein</fullName>
    </submittedName>
</protein>
<dbReference type="Proteomes" id="UP000799118">
    <property type="component" value="Unassembled WGS sequence"/>
</dbReference>
<evidence type="ECO:0000313" key="3">
    <source>
        <dbReference type="Proteomes" id="UP000799118"/>
    </source>
</evidence>
<dbReference type="AlphaFoldDB" id="A0A6A4GRC8"/>
<proteinExistence type="predicted"/>
<gene>
    <name evidence="2" type="ORF">BT96DRAFT_1004326</name>
</gene>
<organism evidence="2 3">
    <name type="scientific">Gymnopus androsaceus JB14</name>
    <dbReference type="NCBI Taxonomy" id="1447944"/>
    <lineage>
        <taxon>Eukaryota</taxon>
        <taxon>Fungi</taxon>
        <taxon>Dikarya</taxon>
        <taxon>Basidiomycota</taxon>
        <taxon>Agaricomycotina</taxon>
        <taxon>Agaricomycetes</taxon>
        <taxon>Agaricomycetidae</taxon>
        <taxon>Agaricales</taxon>
        <taxon>Marasmiineae</taxon>
        <taxon>Omphalotaceae</taxon>
        <taxon>Gymnopus</taxon>
    </lineage>
</organism>
<evidence type="ECO:0000313" key="2">
    <source>
        <dbReference type="EMBL" id="KAE9388301.1"/>
    </source>
</evidence>
<feature type="compositionally biased region" description="Basic residues" evidence="1">
    <location>
        <begin position="108"/>
        <end position="118"/>
    </location>
</feature>
<dbReference type="EMBL" id="ML769751">
    <property type="protein sequence ID" value="KAE9388301.1"/>
    <property type="molecule type" value="Genomic_DNA"/>
</dbReference>
<name>A0A6A4GRC8_9AGAR</name>
<reference evidence="2" key="1">
    <citation type="journal article" date="2019" name="Environ. Microbiol.">
        <title>Fungal ecological strategies reflected in gene transcription - a case study of two litter decomposers.</title>
        <authorList>
            <person name="Barbi F."/>
            <person name="Kohler A."/>
            <person name="Barry K."/>
            <person name="Baskaran P."/>
            <person name="Daum C."/>
            <person name="Fauchery L."/>
            <person name="Ihrmark K."/>
            <person name="Kuo A."/>
            <person name="LaButti K."/>
            <person name="Lipzen A."/>
            <person name="Morin E."/>
            <person name="Grigoriev I.V."/>
            <person name="Henrissat B."/>
            <person name="Lindahl B."/>
            <person name="Martin F."/>
        </authorList>
    </citation>
    <scope>NUCLEOTIDE SEQUENCE</scope>
    <source>
        <strain evidence="2">JB14</strain>
    </source>
</reference>
<feature type="compositionally biased region" description="Acidic residues" evidence="1">
    <location>
        <begin position="22"/>
        <end position="40"/>
    </location>
</feature>
<accession>A0A6A4GRC8</accession>
<sequence length="172" mass="17895">MARVDLGDAIGSSMTRSASVEGTEDADEEDEREGAEDGNGDIDVFGIAYGVGMGGSRRSRVGPARTQRPHRENETGEFQMASLLLADAGFVGTFRRVVDHHPSQQSHPHPHLHAHAHSHPATTASTPSAGVGNGVESGFGSGMGYGHGHGHGTNFHVQYGSLAIGSTSNSGR</sequence>